<dbReference type="PRINTS" id="PR00507">
    <property type="entry name" value="N12N6MTFRASE"/>
</dbReference>
<keyword evidence="2" id="KW-0489">Methyltransferase</keyword>
<evidence type="ECO:0000313" key="7">
    <source>
        <dbReference type="EMBL" id="OGC27836.1"/>
    </source>
</evidence>
<dbReference type="Pfam" id="PF02384">
    <property type="entry name" value="N6_Mtase"/>
    <property type="match status" value="1"/>
</dbReference>
<proteinExistence type="predicted"/>
<dbReference type="GO" id="GO:0032259">
    <property type="term" value="P:methylation"/>
    <property type="evidence" value="ECO:0007669"/>
    <property type="project" value="UniProtKB-KW"/>
</dbReference>
<keyword evidence="3" id="KW-0808">Transferase</keyword>
<reference evidence="7 8" key="1">
    <citation type="journal article" date="2016" name="Nat. Commun.">
        <title>Thousands of microbial genomes shed light on interconnected biogeochemical processes in an aquifer system.</title>
        <authorList>
            <person name="Anantharaman K."/>
            <person name="Brown C.T."/>
            <person name="Hug L.A."/>
            <person name="Sharon I."/>
            <person name="Castelle C.J."/>
            <person name="Probst A.J."/>
            <person name="Thomas B.C."/>
            <person name="Singh A."/>
            <person name="Wilkins M.J."/>
            <person name="Karaoz U."/>
            <person name="Brodie E.L."/>
            <person name="Williams K.H."/>
            <person name="Hubbard S.S."/>
            <person name="Banfield J.F."/>
        </authorList>
    </citation>
    <scope>NUCLEOTIDE SEQUENCE [LARGE SCALE GENOMIC DNA]</scope>
</reference>
<dbReference type="PANTHER" id="PTHR33841">
    <property type="entry name" value="DNA METHYLTRANSFERASE YEEA-RELATED"/>
    <property type="match status" value="1"/>
</dbReference>
<dbReference type="InterPro" id="IPR041635">
    <property type="entry name" value="Type_ISP_LLaBIII_C"/>
</dbReference>
<dbReference type="Gene3D" id="3.40.50.150">
    <property type="entry name" value="Vaccinia Virus protein VP39"/>
    <property type="match status" value="1"/>
</dbReference>
<dbReference type="EC" id="2.1.1.72" evidence="1"/>
<evidence type="ECO:0000313" key="8">
    <source>
        <dbReference type="Proteomes" id="UP000178602"/>
    </source>
</evidence>
<comment type="catalytic activity">
    <reaction evidence="4">
        <text>a 2'-deoxyadenosine in DNA + S-adenosyl-L-methionine = an N(6)-methyl-2'-deoxyadenosine in DNA + S-adenosyl-L-homocysteine + H(+)</text>
        <dbReference type="Rhea" id="RHEA:15197"/>
        <dbReference type="Rhea" id="RHEA-COMP:12418"/>
        <dbReference type="Rhea" id="RHEA-COMP:12419"/>
        <dbReference type="ChEBI" id="CHEBI:15378"/>
        <dbReference type="ChEBI" id="CHEBI:57856"/>
        <dbReference type="ChEBI" id="CHEBI:59789"/>
        <dbReference type="ChEBI" id="CHEBI:90615"/>
        <dbReference type="ChEBI" id="CHEBI:90616"/>
        <dbReference type="EC" id="2.1.1.72"/>
    </reaction>
</comment>
<dbReference type="SUPFAM" id="SSF53335">
    <property type="entry name" value="S-adenosyl-L-methionine-dependent methyltransferases"/>
    <property type="match status" value="1"/>
</dbReference>
<sequence>MENIFEKYLQSVSAKFSHKETSEMGYRTDFEILLKEIFEAINVRRIDHDARAQEGNKPDFIVMKNSVPILYLEAKDIGVPLDKVEKSEQMARYYGYANLVLTDYVEFRFYRNGQRYEEPIKIADFDIKNRTLTVIPDNYEHLAKTLVDFTQSHKEPIKSGEHLAKIMGGKAQRIRDNIRHKLANPSDKNTEIMRVYETIKKLLVHDLNHDTFADMYAQTLVYGLFVARFHDETPETFSRREAVELVPKSNPLLRHFFDHIVGADFDKRLEYIVNELCEVFLHANVQVLMKQYFKNDLWGGTEEGPDPVIHFYEDFLKEYDPELRKRMGAFYTPLPVVRFIVRSVDHLLEKEFGLPAGLADTSKLSNGMHRVQILDPAAGTGTFLAEVLHNIKTRFTGQAGRWPTYVHHDLLPRLHGFELMMAPYTIAHLKLGMVLKETGFKYFNNTRLGVYLTNSLEVSTKQSSLFDGFGFAESIAEESRQASIIKDKTPIMVVVGNPPYSVSSSNKGEWIQNLIKDYKTELNERNIQPLSDDYIKFIRFAENLIEKNNSGLVAMITNNSFLDGIIHRQMRKHLLQTFNDIYVFDLHGNSKKKEKAPDGGKDENVFDIQQGVAISIFVRTTEKKKGLGVVWHAELYGERECKFSELNINDIRDVKWNKLDYIEPHYFFVPKEFELKDKYAKGFKIDDLCPINTSGIKTHHDNELVSFDKLESDFNVPYLYRPFDYRYIDYNLKKVERHRYEVMKHTLNHKNISLITSKQFGGGKRFILSCSNILHDISSQPFAAYYNFPLYLYADDGSRAPNLKKEIIADMEKTVGKVTPEDIFDYIYAVLHSPSYREKYKEFLKIDFPRVPYPKDAKTFKALVKLGTELRLLHLLESPKVNEFITTYPVTGSNVVEKVSYEDGKVFINKEQYFGKVPEIAWNFYIGGYQPAQKWLKDRKGRVLTNADIEHYQKIIVALAETDRIMKEIDEVGVVEGEA</sequence>
<evidence type="ECO:0000256" key="1">
    <source>
        <dbReference type="ARBA" id="ARBA00011900"/>
    </source>
</evidence>
<feature type="domain" description="Type ISP restriction-modification enzyme LLaBIII C-terminal specificity" evidence="6">
    <location>
        <begin position="708"/>
        <end position="968"/>
    </location>
</feature>
<name>A0A1F4T5J9_UNCSA</name>
<evidence type="ECO:0000259" key="5">
    <source>
        <dbReference type="Pfam" id="PF02384"/>
    </source>
</evidence>
<dbReference type="Pfam" id="PF18135">
    <property type="entry name" value="Type_ISP_C"/>
    <property type="match status" value="1"/>
</dbReference>
<organism evidence="7 8">
    <name type="scientific">candidate division WOR-1 bacterium RIFOXYC12_FULL_54_18</name>
    <dbReference type="NCBI Taxonomy" id="1802584"/>
    <lineage>
        <taxon>Bacteria</taxon>
        <taxon>Bacillati</taxon>
        <taxon>Saganbacteria</taxon>
    </lineage>
</organism>
<evidence type="ECO:0000256" key="4">
    <source>
        <dbReference type="ARBA" id="ARBA00047942"/>
    </source>
</evidence>
<gene>
    <name evidence="7" type="ORF">A3K49_02375</name>
</gene>
<evidence type="ECO:0000256" key="2">
    <source>
        <dbReference type="ARBA" id="ARBA00022603"/>
    </source>
</evidence>
<comment type="caution">
    <text evidence="7">The sequence shown here is derived from an EMBL/GenBank/DDBJ whole genome shotgun (WGS) entry which is preliminary data.</text>
</comment>
<dbReference type="AlphaFoldDB" id="A0A1F4T5J9"/>
<dbReference type="GO" id="GO:0008170">
    <property type="term" value="F:N-methyltransferase activity"/>
    <property type="evidence" value="ECO:0007669"/>
    <property type="project" value="InterPro"/>
</dbReference>
<dbReference type="InterPro" id="IPR029063">
    <property type="entry name" value="SAM-dependent_MTases_sf"/>
</dbReference>
<dbReference type="GO" id="GO:0003677">
    <property type="term" value="F:DNA binding"/>
    <property type="evidence" value="ECO:0007669"/>
    <property type="project" value="InterPro"/>
</dbReference>
<protein>
    <recommendedName>
        <fullName evidence="1">site-specific DNA-methyltransferase (adenine-specific)</fullName>
        <ecNumber evidence="1">2.1.1.72</ecNumber>
    </recommendedName>
</protein>
<evidence type="ECO:0000259" key="6">
    <source>
        <dbReference type="Pfam" id="PF18135"/>
    </source>
</evidence>
<dbReference type="GO" id="GO:0009007">
    <property type="term" value="F:site-specific DNA-methyltransferase (adenine-specific) activity"/>
    <property type="evidence" value="ECO:0007669"/>
    <property type="project" value="UniProtKB-EC"/>
</dbReference>
<dbReference type="InterPro" id="IPR050953">
    <property type="entry name" value="N4_N6_ade-DNA_methylase"/>
</dbReference>
<evidence type="ECO:0000256" key="3">
    <source>
        <dbReference type="ARBA" id="ARBA00022679"/>
    </source>
</evidence>
<dbReference type="InterPro" id="IPR003356">
    <property type="entry name" value="DNA_methylase_A-5"/>
</dbReference>
<feature type="domain" description="DNA methylase adenine-specific" evidence="5">
    <location>
        <begin position="309"/>
        <end position="576"/>
    </location>
</feature>
<dbReference type="PANTHER" id="PTHR33841:SF1">
    <property type="entry name" value="DNA METHYLTRANSFERASE A"/>
    <property type="match status" value="1"/>
</dbReference>
<dbReference type="EMBL" id="MEUG01000001">
    <property type="protein sequence ID" value="OGC27836.1"/>
    <property type="molecule type" value="Genomic_DNA"/>
</dbReference>
<accession>A0A1F4T5J9</accession>
<dbReference type="Proteomes" id="UP000178602">
    <property type="component" value="Unassembled WGS sequence"/>
</dbReference>